<dbReference type="InterPro" id="IPR036047">
    <property type="entry name" value="F-box-like_dom_sf"/>
</dbReference>
<name>A0A8S0WRM8_CYCAE</name>
<evidence type="ECO:0000256" key="1">
    <source>
        <dbReference type="SAM" id="MobiDB-lite"/>
    </source>
</evidence>
<dbReference type="SUPFAM" id="SSF81383">
    <property type="entry name" value="F-box domain"/>
    <property type="match status" value="1"/>
</dbReference>
<organism evidence="3 4">
    <name type="scientific">Cyclocybe aegerita</name>
    <name type="common">Black poplar mushroom</name>
    <name type="synonym">Agrocybe aegerita</name>
    <dbReference type="NCBI Taxonomy" id="1973307"/>
    <lineage>
        <taxon>Eukaryota</taxon>
        <taxon>Fungi</taxon>
        <taxon>Dikarya</taxon>
        <taxon>Basidiomycota</taxon>
        <taxon>Agaricomycotina</taxon>
        <taxon>Agaricomycetes</taxon>
        <taxon>Agaricomycetidae</taxon>
        <taxon>Agaricales</taxon>
        <taxon>Agaricineae</taxon>
        <taxon>Bolbitiaceae</taxon>
        <taxon>Cyclocybe</taxon>
    </lineage>
</organism>
<dbReference type="OrthoDB" id="2996832at2759"/>
<gene>
    <name evidence="3" type="ORF">AAE3_LOCUS11342</name>
</gene>
<sequence>MLRNHYVISPGEASTLRTSIQEIDIHLRSLDARLSRLITELVETTTQRNALLDQRTKHLSPLSLLRSLPPEVLGEIFMHAALDDSQTRLRLSHVCRHWRNVVLRIPSLWSTLDFSDQENTREPVPPSIEQTISRVSHAGSLPLTLKYEPLRSPPLADFRWGARERKEREAALVQTLFKVVNKDRWKSLSITSQNPVDLQHVFSGYYVWDKLENLSLVARHAWAAATKIHGGDAFCLPRLRRLSLHLDRQDIDSHTIDGRPFTIPWSQLTALDLKTDSSPKEYLDILRECVLLEQYTLAFDLPDPFLNNAFDPPISMGKLQEFRLSSSEFPINFLSSIKTPVLRRFDGQLAGAPHPDDRAGLTGGDAPQSSHPLSR</sequence>
<accession>A0A8S0WRM8</accession>
<evidence type="ECO:0000313" key="4">
    <source>
        <dbReference type="Proteomes" id="UP000467700"/>
    </source>
</evidence>
<dbReference type="PROSITE" id="PS50181">
    <property type="entry name" value="FBOX"/>
    <property type="match status" value="1"/>
</dbReference>
<keyword evidence="4" id="KW-1185">Reference proteome</keyword>
<dbReference type="InterPro" id="IPR001810">
    <property type="entry name" value="F-box_dom"/>
</dbReference>
<evidence type="ECO:0000259" key="2">
    <source>
        <dbReference type="PROSITE" id="PS50181"/>
    </source>
</evidence>
<dbReference type="EMBL" id="CACVBS010000074">
    <property type="protein sequence ID" value="CAA7269057.1"/>
    <property type="molecule type" value="Genomic_DNA"/>
</dbReference>
<proteinExistence type="predicted"/>
<dbReference type="Gene3D" id="1.20.1280.50">
    <property type="match status" value="1"/>
</dbReference>
<feature type="domain" description="F-box" evidence="2">
    <location>
        <begin position="62"/>
        <end position="112"/>
    </location>
</feature>
<reference evidence="3 4" key="1">
    <citation type="submission" date="2020-01" db="EMBL/GenBank/DDBJ databases">
        <authorList>
            <person name="Gupta K D."/>
        </authorList>
    </citation>
    <scope>NUCLEOTIDE SEQUENCE [LARGE SCALE GENOMIC DNA]</scope>
</reference>
<comment type="caution">
    <text evidence="3">The sequence shown here is derived from an EMBL/GenBank/DDBJ whole genome shotgun (WGS) entry which is preliminary data.</text>
</comment>
<dbReference type="AlphaFoldDB" id="A0A8S0WRM8"/>
<protein>
    <recommendedName>
        <fullName evidence="2">F-box domain-containing protein</fullName>
    </recommendedName>
</protein>
<dbReference type="Proteomes" id="UP000467700">
    <property type="component" value="Unassembled WGS sequence"/>
</dbReference>
<dbReference type="Pfam" id="PF12937">
    <property type="entry name" value="F-box-like"/>
    <property type="match status" value="1"/>
</dbReference>
<evidence type="ECO:0000313" key="3">
    <source>
        <dbReference type="EMBL" id="CAA7269057.1"/>
    </source>
</evidence>
<feature type="region of interest" description="Disordered" evidence="1">
    <location>
        <begin position="347"/>
        <end position="375"/>
    </location>
</feature>
<dbReference type="SMART" id="SM00256">
    <property type="entry name" value="FBOX"/>
    <property type="match status" value="1"/>
</dbReference>